<organism evidence="1 2">
    <name type="scientific">Dolosigranulum pigrum</name>
    <dbReference type="NCBI Taxonomy" id="29394"/>
    <lineage>
        <taxon>Bacteria</taxon>
        <taxon>Bacillati</taxon>
        <taxon>Bacillota</taxon>
        <taxon>Bacilli</taxon>
        <taxon>Lactobacillales</taxon>
        <taxon>Carnobacteriaceae</taxon>
        <taxon>Dolosigranulum</taxon>
    </lineage>
</organism>
<dbReference type="AlphaFoldDB" id="A0A516GHN4"/>
<name>A0A516GHN4_9LACT</name>
<dbReference type="Proteomes" id="UP000315953">
    <property type="component" value="Chromosome"/>
</dbReference>
<dbReference type="KEGG" id="dpm:FNV33_02760"/>
<sequence>MQLSTNETIILKTFISPNRKTRNTLSYKEIHDKVSSKLLHDNSEKHCCYIVNHLIQLNYKRIGNASISVTSLGVNELDRYENSINDRTKISMRTALTTFFLVLVEGAFSRLLPFF</sequence>
<dbReference type="RefSeq" id="WP_143333183.1">
    <property type="nucleotide sequence ID" value="NZ_CP041626.1"/>
</dbReference>
<gene>
    <name evidence="1" type="ORF">FNV33_02760</name>
</gene>
<protein>
    <submittedName>
        <fullName evidence="1">Uncharacterized protein</fullName>
    </submittedName>
</protein>
<accession>A0A516GHN4</accession>
<reference evidence="1 2" key="1">
    <citation type="submission" date="2019-07" db="EMBL/GenBank/DDBJ databases">
        <title>Genome assembly of a nasal isolate of Dolosigranulum pigrum from a chronic sinusitis patient.</title>
        <authorList>
            <person name="Baig S."/>
            <person name="Overballe-Petersen S."/>
            <person name="Kaspar U."/>
            <person name="Rendboe A."/>
            <person name="de Man T."/>
            <person name="Liu C."/>
            <person name="Price L.B."/>
            <person name="Stegger M."/>
            <person name="Becker K."/>
            <person name="Skytt Andersen P."/>
        </authorList>
    </citation>
    <scope>NUCLEOTIDE SEQUENCE [LARGE SCALE GENOMIC DNA]</scope>
    <source>
        <strain evidence="1 2">83VPs-KB5</strain>
    </source>
</reference>
<evidence type="ECO:0000313" key="2">
    <source>
        <dbReference type="Proteomes" id="UP000315953"/>
    </source>
</evidence>
<proteinExistence type="predicted"/>
<dbReference type="EMBL" id="CP041626">
    <property type="protein sequence ID" value="QDO91019.1"/>
    <property type="molecule type" value="Genomic_DNA"/>
</dbReference>
<evidence type="ECO:0000313" key="1">
    <source>
        <dbReference type="EMBL" id="QDO91019.1"/>
    </source>
</evidence>